<evidence type="ECO:0000313" key="6">
    <source>
        <dbReference type="Proteomes" id="UP001271890"/>
    </source>
</evidence>
<feature type="domain" description="Histidine kinase/HSP90-like ATPase" evidence="4">
    <location>
        <begin position="2"/>
        <end position="45"/>
    </location>
</feature>
<dbReference type="InterPro" id="IPR036890">
    <property type="entry name" value="HATPase_C_sf"/>
</dbReference>
<evidence type="ECO:0000313" key="5">
    <source>
        <dbReference type="EMBL" id="MDX7989745.1"/>
    </source>
</evidence>
<proteinExistence type="predicted"/>
<dbReference type="PANTHER" id="PTHR43547:SF2">
    <property type="entry name" value="HYBRID SIGNAL TRANSDUCTION HISTIDINE KINASE C"/>
    <property type="match status" value="1"/>
</dbReference>
<protein>
    <recommendedName>
        <fullName evidence="2">histidine kinase</fullName>
        <ecNumber evidence="2">2.7.13.3</ecNumber>
    </recommendedName>
</protein>
<keyword evidence="3" id="KW-0597">Phosphoprotein</keyword>
<evidence type="ECO:0000259" key="4">
    <source>
        <dbReference type="Pfam" id="PF02518"/>
    </source>
</evidence>
<gene>
    <name evidence="5" type="ORF">FE392_21180</name>
</gene>
<dbReference type="EMBL" id="VCDN01000528">
    <property type="protein sequence ID" value="MDX7989745.1"/>
    <property type="molecule type" value="Genomic_DNA"/>
</dbReference>
<feature type="non-terminal residue" evidence="5">
    <location>
        <position position="1"/>
    </location>
</feature>
<dbReference type="PRINTS" id="PR00344">
    <property type="entry name" value="BCTRLSENSOR"/>
</dbReference>
<evidence type="ECO:0000256" key="1">
    <source>
        <dbReference type="ARBA" id="ARBA00000085"/>
    </source>
</evidence>
<evidence type="ECO:0000256" key="3">
    <source>
        <dbReference type="ARBA" id="ARBA00022553"/>
    </source>
</evidence>
<name>A0ABU4SG74_9GAMM</name>
<organism evidence="5 6">
    <name type="scientific">Xenorhabdus santafensis</name>
    <dbReference type="NCBI Taxonomy" id="2582833"/>
    <lineage>
        <taxon>Bacteria</taxon>
        <taxon>Pseudomonadati</taxon>
        <taxon>Pseudomonadota</taxon>
        <taxon>Gammaproteobacteria</taxon>
        <taxon>Enterobacterales</taxon>
        <taxon>Morganellaceae</taxon>
        <taxon>Xenorhabdus</taxon>
    </lineage>
</organism>
<dbReference type="GO" id="GO:0016301">
    <property type="term" value="F:kinase activity"/>
    <property type="evidence" value="ECO:0007669"/>
    <property type="project" value="UniProtKB-KW"/>
</dbReference>
<dbReference type="InterPro" id="IPR003594">
    <property type="entry name" value="HATPase_dom"/>
</dbReference>
<keyword evidence="5" id="KW-0808">Transferase</keyword>
<dbReference type="PANTHER" id="PTHR43547">
    <property type="entry name" value="TWO-COMPONENT HISTIDINE KINASE"/>
    <property type="match status" value="1"/>
</dbReference>
<dbReference type="EC" id="2.7.13.3" evidence="2"/>
<comment type="catalytic activity">
    <reaction evidence="1">
        <text>ATP + protein L-histidine = ADP + protein N-phospho-L-histidine.</text>
        <dbReference type="EC" id="2.7.13.3"/>
    </reaction>
</comment>
<reference evidence="6" key="1">
    <citation type="journal article" date="2024" name="Toxins">
        <title>Genome Sequence Analysis of Native Xenorhabdus Strains Isolated from Entomopathogenic Nematodes in Argentina.</title>
        <authorList>
            <person name="Palma L."/>
            <person name="Frizzo L."/>
            <person name="Kaiser S."/>
            <person name="Berry C."/>
            <person name="Caballero P."/>
            <person name="Bode H.B."/>
            <person name="Del Valle E.E."/>
        </authorList>
    </citation>
    <scope>NUCLEOTIDE SEQUENCE [LARGE SCALE GENOMIC DNA]</scope>
    <source>
        <strain evidence="6">12</strain>
    </source>
</reference>
<dbReference type="Proteomes" id="UP001271890">
    <property type="component" value="Unassembled WGS sequence"/>
</dbReference>
<dbReference type="Pfam" id="PF02518">
    <property type="entry name" value="HATPase_c"/>
    <property type="match status" value="1"/>
</dbReference>
<dbReference type="Gene3D" id="3.30.565.10">
    <property type="entry name" value="Histidine kinase-like ATPase, C-terminal domain"/>
    <property type="match status" value="1"/>
</dbReference>
<evidence type="ECO:0000256" key="2">
    <source>
        <dbReference type="ARBA" id="ARBA00012438"/>
    </source>
</evidence>
<accession>A0ABU4SG74</accession>
<keyword evidence="6" id="KW-1185">Reference proteome</keyword>
<dbReference type="SUPFAM" id="SSF55874">
    <property type="entry name" value="ATPase domain of HSP90 chaperone/DNA topoisomerase II/histidine kinase"/>
    <property type="match status" value="1"/>
</dbReference>
<dbReference type="InterPro" id="IPR004358">
    <property type="entry name" value="Sig_transdc_His_kin-like_C"/>
</dbReference>
<sequence length="50" mass="5500">SRTENRGGTGLGLFIAKNIVEQHNGTISAESNVVRTMFEVRLPKDENVTI</sequence>
<comment type="caution">
    <text evidence="5">The sequence shown here is derived from an EMBL/GenBank/DDBJ whole genome shotgun (WGS) entry which is preliminary data.</text>
</comment>
<keyword evidence="5" id="KW-0418">Kinase</keyword>